<evidence type="ECO:0000313" key="9">
    <source>
        <dbReference type="Proteomes" id="UP000437017"/>
    </source>
</evidence>
<dbReference type="Proteomes" id="UP000437017">
    <property type="component" value="Unassembled WGS sequence"/>
</dbReference>
<comment type="caution">
    <text evidence="8">The sequence shown here is derived from an EMBL/GenBank/DDBJ whole genome shotgun (WGS) entry which is preliminary data.</text>
</comment>
<keyword evidence="4" id="KW-0156">Chromatin regulator</keyword>
<dbReference type="PANTHER" id="PTHR13831">
    <property type="entry name" value="MEMBER OF THE HIR1 FAMILY OF WD-REPEAT PROTEINS"/>
    <property type="match status" value="1"/>
</dbReference>
<proteinExistence type="predicted"/>
<evidence type="ECO:0000313" key="8">
    <source>
        <dbReference type="EMBL" id="KAB0406860.1"/>
    </source>
</evidence>
<name>A0A6A1QG05_BALPH</name>
<evidence type="ECO:0000256" key="3">
    <source>
        <dbReference type="ARBA" id="ARBA00022737"/>
    </source>
</evidence>
<evidence type="ECO:0000256" key="6">
    <source>
        <dbReference type="SAM" id="MobiDB-lite"/>
    </source>
</evidence>
<feature type="compositionally biased region" description="Basic and acidic residues" evidence="6">
    <location>
        <begin position="43"/>
        <end position="74"/>
    </location>
</feature>
<accession>A0A6A1QG05</accession>
<dbReference type="GO" id="GO:0006355">
    <property type="term" value="P:regulation of DNA-templated transcription"/>
    <property type="evidence" value="ECO:0007669"/>
    <property type="project" value="InterPro"/>
</dbReference>
<reference evidence="8 9" key="1">
    <citation type="journal article" date="2019" name="PLoS ONE">
        <title>Genomic analyses reveal an absence of contemporary introgressive admixture between fin whales and blue whales, despite known hybrids.</title>
        <authorList>
            <person name="Westbury M.V."/>
            <person name="Petersen B."/>
            <person name="Lorenzen E.D."/>
        </authorList>
    </citation>
    <scope>NUCLEOTIDE SEQUENCE [LARGE SCALE GENOMIC DNA]</scope>
    <source>
        <strain evidence="8">FinWhale-01</strain>
    </source>
</reference>
<dbReference type="InterPro" id="IPR031120">
    <property type="entry name" value="HIR1-like"/>
</dbReference>
<feature type="compositionally biased region" description="Polar residues" evidence="6">
    <location>
        <begin position="1"/>
        <end position="18"/>
    </location>
</feature>
<feature type="domain" description="Protein HIRA-like C-terminal" evidence="7">
    <location>
        <begin position="184"/>
        <end position="238"/>
    </location>
</feature>
<evidence type="ECO:0000259" key="7">
    <source>
        <dbReference type="Pfam" id="PF07569"/>
    </source>
</evidence>
<dbReference type="InterPro" id="IPR011494">
    <property type="entry name" value="HIRA-like_C"/>
</dbReference>
<keyword evidence="3" id="KW-0677">Repeat</keyword>
<keyword evidence="2" id="KW-0853">WD repeat</keyword>
<dbReference type="GO" id="GO:0031491">
    <property type="term" value="F:nucleosome binding"/>
    <property type="evidence" value="ECO:0007669"/>
    <property type="project" value="TreeGrafter"/>
</dbReference>
<dbReference type="GO" id="GO:0000785">
    <property type="term" value="C:chromatin"/>
    <property type="evidence" value="ECO:0007669"/>
    <property type="project" value="TreeGrafter"/>
</dbReference>
<organism evidence="8 9">
    <name type="scientific">Balaenoptera physalus</name>
    <name type="common">Fin whale</name>
    <name type="synonym">Balaena physalus</name>
    <dbReference type="NCBI Taxonomy" id="9770"/>
    <lineage>
        <taxon>Eukaryota</taxon>
        <taxon>Metazoa</taxon>
        <taxon>Chordata</taxon>
        <taxon>Craniata</taxon>
        <taxon>Vertebrata</taxon>
        <taxon>Euteleostomi</taxon>
        <taxon>Mammalia</taxon>
        <taxon>Eutheria</taxon>
        <taxon>Laurasiatheria</taxon>
        <taxon>Artiodactyla</taxon>
        <taxon>Whippomorpha</taxon>
        <taxon>Cetacea</taxon>
        <taxon>Mysticeti</taxon>
        <taxon>Balaenopteridae</taxon>
        <taxon>Balaenoptera</taxon>
    </lineage>
</organism>
<protein>
    <recommendedName>
        <fullName evidence="7">Protein HIRA-like C-terminal domain-containing protein</fullName>
    </recommendedName>
</protein>
<evidence type="ECO:0000256" key="2">
    <source>
        <dbReference type="ARBA" id="ARBA00022574"/>
    </source>
</evidence>
<comment type="subcellular location">
    <subcellularLocation>
        <location evidence="1">Nucleus</location>
    </subcellularLocation>
</comment>
<evidence type="ECO:0000256" key="5">
    <source>
        <dbReference type="ARBA" id="ARBA00023242"/>
    </source>
</evidence>
<dbReference type="OrthoDB" id="1741719at2759"/>
<feature type="region of interest" description="Disordered" evidence="6">
    <location>
        <begin position="1"/>
        <end position="81"/>
    </location>
</feature>
<dbReference type="GO" id="GO:0000417">
    <property type="term" value="C:HIR complex"/>
    <property type="evidence" value="ECO:0007669"/>
    <property type="project" value="TreeGrafter"/>
</dbReference>
<sequence length="306" mass="33869">MLTSHSSPQLLPLDSSTPVPFGTSKPSTEPVAATGTRPAGDSVSKDRLKEQSLVKELRPRDVLESSSDSDEKVPVTKPSSLSKRKLELEVETVEKKKKGRPRKDSRLMPMSLSVQVSSDPSMYIEVENEVTAVGGIKLSRLKCSREGKEWETVLTSRILTAAGSCDVVCVACEKRMLSVFSTCGRRLLPPILLPSPISTLHCTGSYVMALTATATLSVWDVHRQIVVVKEESLHSILAGFEYRLREICKDLLGPVHSSTGSQWESTVVGLRKRDLLKELLPVIGQNLRFQRLFTECQEQLDILRDK</sequence>
<evidence type="ECO:0000256" key="4">
    <source>
        <dbReference type="ARBA" id="ARBA00022853"/>
    </source>
</evidence>
<gene>
    <name evidence="8" type="ORF">E2I00_006183</name>
</gene>
<dbReference type="GO" id="GO:0005634">
    <property type="term" value="C:nucleus"/>
    <property type="evidence" value="ECO:0007669"/>
    <property type="project" value="UniProtKB-SubCell"/>
</dbReference>
<dbReference type="Pfam" id="PF07569">
    <property type="entry name" value="Hira"/>
    <property type="match status" value="1"/>
</dbReference>
<dbReference type="AlphaFoldDB" id="A0A6A1QG05"/>
<dbReference type="GO" id="GO:0006338">
    <property type="term" value="P:chromatin remodeling"/>
    <property type="evidence" value="ECO:0007669"/>
    <property type="project" value="InterPro"/>
</dbReference>
<dbReference type="PANTHER" id="PTHR13831:SF0">
    <property type="entry name" value="PROTEIN HIRA"/>
    <property type="match status" value="1"/>
</dbReference>
<keyword evidence="9" id="KW-1185">Reference proteome</keyword>
<dbReference type="EMBL" id="SGJD01000120">
    <property type="protein sequence ID" value="KAB0406860.1"/>
    <property type="molecule type" value="Genomic_DNA"/>
</dbReference>
<keyword evidence="5" id="KW-0539">Nucleus</keyword>
<evidence type="ECO:0000256" key="1">
    <source>
        <dbReference type="ARBA" id="ARBA00004123"/>
    </source>
</evidence>
<dbReference type="GO" id="GO:0006351">
    <property type="term" value="P:DNA-templated transcription"/>
    <property type="evidence" value="ECO:0007669"/>
    <property type="project" value="InterPro"/>
</dbReference>